<dbReference type="GeneID" id="81467323"/>
<sequence>MTGNSTSSMSLHYPQAVFAQARSGGNPSQPVLGPQAVYGMRYSNVPFQLGQHPSHIQIWDTRPTTTDDVLRQPTATHSRRYLFPICSPKL</sequence>
<proteinExistence type="predicted"/>
<reference evidence="1" key="1">
    <citation type="submission" date="2022-12" db="EMBL/GenBank/DDBJ databases">
        <authorList>
            <person name="Petersen C."/>
        </authorList>
    </citation>
    <scope>NUCLEOTIDE SEQUENCE</scope>
    <source>
        <strain evidence="1">IBT 3081</strain>
    </source>
</reference>
<dbReference type="EMBL" id="JAPZBT010000006">
    <property type="protein sequence ID" value="KAJ5355808.1"/>
    <property type="molecule type" value="Genomic_DNA"/>
</dbReference>
<comment type="caution">
    <text evidence="1">The sequence shown here is derived from an EMBL/GenBank/DDBJ whole genome shotgun (WGS) entry which is preliminary data.</text>
</comment>
<reference evidence="1" key="2">
    <citation type="journal article" date="2023" name="IMA Fungus">
        <title>Comparative genomic study of the Penicillium genus elucidates a diverse pangenome and 15 lateral gene transfer events.</title>
        <authorList>
            <person name="Petersen C."/>
            <person name="Sorensen T."/>
            <person name="Nielsen M.R."/>
            <person name="Sondergaard T.E."/>
            <person name="Sorensen J.L."/>
            <person name="Fitzpatrick D.A."/>
            <person name="Frisvad J.C."/>
            <person name="Nielsen K.L."/>
        </authorList>
    </citation>
    <scope>NUCLEOTIDE SEQUENCE</scope>
    <source>
        <strain evidence="1">IBT 3081</strain>
    </source>
</reference>
<accession>A0A9W9USF8</accession>
<evidence type="ECO:0000313" key="1">
    <source>
        <dbReference type="EMBL" id="KAJ5355808.1"/>
    </source>
</evidence>
<dbReference type="RefSeq" id="XP_056573955.1">
    <property type="nucleotide sequence ID" value="XM_056728140.1"/>
</dbReference>
<name>A0A9W9USF8_9EURO</name>
<gene>
    <name evidence="1" type="ORF">N7517_010417</name>
</gene>
<organism evidence="1 2">
    <name type="scientific">Penicillium concentricum</name>
    <dbReference type="NCBI Taxonomy" id="293559"/>
    <lineage>
        <taxon>Eukaryota</taxon>
        <taxon>Fungi</taxon>
        <taxon>Dikarya</taxon>
        <taxon>Ascomycota</taxon>
        <taxon>Pezizomycotina</taxon>
        <taxon>Eurotiomycetes</taxon>
        <taxon>Eurotiomycetidae</taxon>
        <taxon>Eurotiales</taxon>
        <taxon>Aspergillaceae</taxon>
        <taxon>Penicillium</taxon>
    </lineage>
</organism>
<evidence type="ECO:0000313" key="2">
    <source>
        <dbReference type="Proteomes" id="UP001147752"/>
    </source>
</evidence>
<dbReference type="Proteomes" id="UP001147752">
    <property type="component" value="Unassembled WGS sequence"/>
</dbReference>
<protein>
    <submittedName>
        <fullName evidence="1">Uncharacterized protein</fullName>
    </submittedName>
</protein>
<keyword evidence="2" id="KW-1185">Reference proteome</keyword>
<dbReference type="AlphaFoldDB" id="A0A9W9USF8"/>